<keyword evidence="1" id="KW-0812">Transmembrane</keyword>
<dbReference type="RefSeq" id="XP_053022285.1">
    <property type="nucleotide sequence ID" value="XM_053171066.1"/>
</dbReference>
<keyword evidence="3" id="KW-1185">Reference proteome</keyword>
<dbReference type="Proteomes" id="UP001164743">
    <property type="component" value="Chromosome 7A"/>
</dbReference>
<proteinExistence type="predicted"/>
<reference evidence="2" key="1">
    <citation type="submission" date="2022-10" db="EMBL/GenBank/DDBJ databases">
        <title>Puccinia triticina Genome sequencing and assembly.</title>
        <authorList>
            <person name="Li C."/>
        </authorList>
    </citation>
    <scope>NUCLEOTIDE SEQUENCE</scope>
    <source>
        <strain evidence="2">Pt15</strain>
    </source>
</reference>
<dbReference type="EMBL" id="CP110427">
    <property type="protein sequence ID" value="WAQ86730.1"/>
    <property type="molecule type" value="Genomic_DNA"/>
</dbReference>
<evidence type="ECO:0000313" key="2">
    <source>
        <dbReference type="EMBL" id="WAQ86730.1"/>
    </source>
</evidence>
<accession>A0ABY7CPX9</accession>
<sequence length="58" mass="6273">MLPHQPVDVVLLPNSTGVPPITPFDIFVIVIYPSNVIPTVVCVFGSSILLDGRMGFSY</sequence>
<keyword evidence="1" id="KW-1133">Transmembrane helix</keyword>
<feature type="transmembrane region" description="Helical" evidence="1">
    <location>
        <begin position="26"/>
        <end position="50"/>
    </location>
</feature>
<evidence type="ECO:0000256" key="1">
    <source>
        <dbReference type="SAM" id="Phobius"/>
    </source>
</evidence>
<keyword evidence="1" id="KW-0472">Membrane</keyword>
<name>A0ABY7CPX9_9BASI</name>
<organism evidence="2 3">
    <name type="scientific">Puccinia triticina</name>
    <dbReference type="NCBI Taxonomy" id="208348"/>
    <lineage>
        <taxon>Eukaryota</taxon>
        <taxon>Fungi</taxon>
        <taxon>Dikarya</taxon>
        <taxon>Basidiomycota</taxon>
        <taxon>Pucciniomycotina</taxon>
        <taxon>Pucciniomycetes</taxon>
        <taxon>Pucciniales</taxon>
        <taxon>Pucciniaceae</taxon>
        <taxon>Puccinia</taxon>
    </lineage>
</organism>
<protein>
    <submittedName>
        <fullName evidence="2">Uncharacterized protein</fullName>
    </submittedName>
</protein>
<evidence type="ECO:0000313" key="3">
    <source>
        <dbReference type="Proteomes" id="UP001164743"/>
    </source>
</evidence>
<gene>
    <name evidence="2" type="ORF">PtA15_7A458</name>
</gene>
<dbReference type="GeneID" id="77811961"/>